<dbReference type="AlphaFoldDB" id="A0A5C6B032"/>
<feature type="transmembrane region" description="Helical" evidence="2">
    <location>
        <begin position="70"/>
        <end position="91"/>
    </location>
</feature>
<feature type="region of interest" description="Disordered" evidence="1">
    <location>
        <begin position="316"/>
        <end position="340"/>
    </location>
</feature>
<gene>
    <name evidence="3" type="ORF">Pla52n_26780</name>
</gene>
<protein>
    <submittedName>
        <fullName evidence="3">Uncharacterized protein</fullName>
    </submittedName>
</protein>
<keyword evidence="2" id="KW-0472">Membrane</keyword>
<proteinExistence type="predicted"/>
<dbReference type="OrthoDB" id="278319at2"/>
<comment type="caution">
    <text evidence="3">The sequence shown here is derived from an EMBL/GenBank/DDBJ whole genome shotgun (WGS) entry which is preliminary data.</text>
</comment>
<sequence>MSDSFENPYTAPVASPSVNPLSAPVLYKHSGKVPVGSMVLAACILVPLAILMGVVYSAAVVYLPFIKLRGLITLLYGGALGAIAGWLAYQLKFRNNLVVMLMGLAFAFVSYYSAWAVHPALVISMDEGFNSDVIVAAIVGFLPQMILGWMEFIYTQGLWGMGNGGNAVSGFGAVAIWLFEAAVIFGTAWVARSAAYGDRPFCEICNRWTDETQELAVLPVSTADPAWQQVRMGNLDALKKLQISTHNTSSYVELRMAECPTCESNDFLSAIGITLTVKDGNVQKNESPIFRHMSITDAQREEITDFATAMAEAVAELSNDGGDDEDDIRPTITSTPDQPV</sequence>
<organism evidence="3 4">
    <name type="scientific">Stieleria varia</name>
    <dbReference type="NCBI Taxonomy" id="2528005"/>
    <lineage>
        <taxon>Bacteria</taxon>
        <taxon>Pseudomonadati</taxon>
        <taxon>Planctomycetota</taxon>
        <taxon>Planctomycetia</taxon>
        <taxon>Pirellulales</taxon>
        <taxon>Pirellulaceae</taxon>
        <taxon>Stieleria</taxon>
    </lineage>
</organism>
<evidence type="ECO:0000313" key="4">
    <source>
        <dbReference type="Proteomes" id="UP000320176"/>
    </source>
</evidence>
<keyword evidence="2" id="KW-1133">Transmembrane helix</keyword>
<evidence type="ECO:0000313" key="3">
    <source>
        <dbReference type="EMBL" id="TWU04636.1"/>
    </source>
</evidence>
<dbReference type="Proteomes" id="UP000320176">
    <property type="component" value="Unassembled WGS sequence"/>
</dbReference>
<dbReference type="RefSeq" id="WP_146520024.1">
    <property type="nucleotide sequence ID" value="NZ_CP151726.1"/>
</dbReference>
<evidence type="ECO:0000256" key="1">
    <source>
        <dbReference type="SAM" id="MobiDB-lite"/>
    </source>
</evidence>
<feature type="transmembrane region" description="Helical" evidence="2">
    <location>
        <begin position="97"/>
        <end position="117"/>
    </location>
</feature>
<reference evidence="3 4" key="1">
    <citation type="submission" date="2019-02" db="EMBL/GenBank/DDBJ databases">
        <title>Deep-cultivation of Planctomycetes and their phenomic and genomic characterization uncovers novel biology.</title>
        <authorList>
            <person name="Wiegand S."/>
            <person name="Jogler M."/>
            <person name="Boedeker C."/>
            <person name="Pinto D."/>
            <person name="Vollmers J."/>
            <person name="Rivas-Marin E."/>
            <person name="Kohn T."/>
            <person name="Peeters S.H."/>
            <person name="Heuer A."/>
            <person name="Rast P."/>
            <person name="Oberbeckmann S."/>
            <person name="Bunk B."/>
            <person name="Jeske O."/>
            <person name="Meyerdierks A."/>
            <person name="Storesund J.E."/>
            <person name="Kallscheuer N."/>
            <person name="Luecker S."/>
            <person name="Lage O.M."/>
            <person name="Pohl T."/>
            <person name="Merkel B.J."/>
            <person name="Hornburger P."/>
            <person name="Mueller R.-W."/>
            <person name="Bruemmer F."/>
            <person name="Labrenz M."/>
            <person name="Spormann A.M."/>
            <person name="Op Den Camp H."/>
            <person name="Overmann J."/>
            <person name="Amann R."/>
            <person name="Jetten M.S.M."/>
            <person name="Mascher T."/>
            <person name="Medema M.H."/>
            <person name="Devos D.P."/>
            <person name="Kaster A.-K."/>
            <person name="Ovreas L."/>
            <person name="Rohde M."/>
            <person name="Galperin M.Y."/>
            <person name="Jogler C."/>
        </authorList>
    </citation>
    <scope>NUCLEOTIDE SEQUENCE [LARGE SCALE GENOMIC DNA]</scope>
    <source>
        <strain evidence="3 4">Pla52n</strain>
    </source>
</reference>
<keyword evidence="2" id="KW-0812">Transmembrane</keyword>
<feature type="compositionally biased region" description="Polar residues" evidence="1">
    <location>
        <begin position="331"/>
        <end position="340"/>
    </location>
</feature>
<feature type="transmembrane region" description="Helical" evidence="2">
    <location>
        <begin position="170"/>
        <end position="191"/>
    </location>
</feature>
<dbReference type="EMBL" id="SJPN01000003">
    <property type="protein sequence ID" value="TWU04636.1"/>
    <property type="molecule type" value="Genomic_DNA"/>
</dbReference>
<accession>A0A5C6B032</accession>
<evidence type="ECO:0000256" key="2">
    <source>
        <dbReference type="SAM" id="Phobius"/>
    </source>
</evidence>
<keyword evidence="4" id="KW-1185">Reference proteome</keyword>
<feature type="transmembrane region" description="Helical" evidence="2">
    <location>
        <begin position="129"/>
        <end position="150"/>
    </location>
</feature>
<name>A0A5C6B032_9BACT</name>
<feature type="transmembrane region" description="Helical" evidence="2">
    <location>
        <begin position="38"/>
        <end position="63"/>
    </location>
</feature>